<keyword evidence="3 5" id="KW-0698">rRNA processing</keyword>
<feature type="domain" description="RimM N-terminal" evidence="6">
    <location>
        <begin position="8"/>
        <end position="88"/>
    </location>
</feature>
<sequence length="167" mass="18668">MSSRRIEVGRIAGVFGVKGWVKIHSYTEPTANILKYQPWYLVDAAGERQIDKPRGNGQGQNITALLPGCDDRETAQGLIGTRIFVDRSALPAPKPDEYYWTDLEGLRVVNLAGVEFGVVSHLFSTPANDVLVVKGERERMLPWLPGVYILKVDLAARLIEVDWDETF</sequence>
<protein>
    <recommendedName>
        <fullName evidence="5">Ribosome maturation factor RimM</fullName>
    </recommendedName>
</protein>
<dbReference type="InterPro" id="IPR036976">
    <property type="entry name" value="RimM_N_sf"/>
</dbReference>
<dbReference type="GO" id="GO:0005840">
    <property type="term" value="C:ribosome"/>
    <property type="evidence" value="ECO:0007669"/>
    <property type="project" value="InterPro"/>
</dbReference>
<dbReference type="KEGG" id="xba:C7S18_02760"/>
<dbReference type="NCBIfam" id="TIGR02273">
    <property type="entry name" value="16S_RimM"/>
    <property type="match status" value="1"/>
</dbReference>
<dbReference type="GO" id="GO:0006364">
    <property type="term" value="P:rRNA processing"/>
    <property type="evidence" value="ECO:0007669"/>
    <property type="project" value="UniProtKB-UniRule"/>
</dbReference>
<dbReference type="InterPro" id="IPR056792">
    <property type="entry name" value="PRC_RimM"/>
</dbReference>
<dbReference type="InterPro" id="IPR011961">
    <property type="entry name" value="RimM"/>
</dbReference>
<evidence type="ECO:0000256" key="4">
    <source>
        <dbReference type="ARBA" id="ARBA00023186"/>
    </source>
</evidence>
<keyword evidence="9" id="KW-1185">Reference proteome</keyword>
<keyword evidence="1 5" id="KW-0963">Cytoplasm</keyword>
<comment type="function">
    <text evidence="5">An accessory protein needed during the final step in the assembly of 30S ribosomal subunit, possibly for assembly of the head region. Essential for efficient processing of 16S rRNA. May be needed both before and after RbfA during the maturation of 16S rRNA. It has affinity for free ribosomal 30S subunits but not for 70S ribosomes.</text>
</comment>
<dbReference type="RefSeq" id="WP_106890109.1">
    <property type="nucleotide sequence ID" value="NZ_CP027860.1"/>
</dbReference>
<dbReference type="SUPFAM" id="SSF50447">
    <property type="entry name" value="Translation proteins"/>
    <property type="match status" value="1"/>
</dbReference>
<dbReference type="InterPro" id="IPR002676">
    <property type="entry name" value="RimM_N"/>
</dbReference>
<evidence type="ECO:0000313" key="9">
    <source>
        <dbReference type="Proteomes" id="UP000241074"/>
    </source>
</evidence>
<dbReference type="EMBL" id="CP027860">
    <property type="protein sequence ID" value="AVP96180.1"/>
    <property type="molecule type" value="Genomic_DNA"/>
</dbReference>
<dbReference type="AlphaFoldDB" id="A0A2P1PMV8"/>
<comment type="similarity">
    <text evidence="5">Belongs to the RimM family.</text>
</comment>
<keyword evidence="2 5" id="KW-0690">Ribosome biogenesis</keyword>
<evidence type="ECO:0000256" key="3">
    <source>
        <dbReference type="ARBA" id="ARBA00022552"/>
    </source>
</evidence>
<organism evidence="8 9">
    <name type="scientific">Ahniella affigens</name>
    <dbReference type="NCBI Taxonomy" id="2021234"/>
    <lineage>
        <taxon>Bacteria</taxon>
        <taxon>Pseudomonadati</taxon>
        <taxon>Pseudomonadota</taxon>
        <taxon>Gammaproteobacteria</taxon>
        <taxon>Lysobacterales</taxon>
        <taxon>Rhodanobacteraceae</taxon>
        <taxon>Ahniella</taxon>
    </lineage>
</organism>
<comment type="subcellular location">
    <subcellularLocation>
        <location evidence="5">Cytoplasm</location>
    </subcellularLocation>
</comment>
<dbReference type="OrthoDB" id="9783509at2"/>
<dbReference type="Gene3D" id="2.40.30.60">
    <property type="entry name" value="RimM"/>
    <property type="match status" value="1"/>
</dbReference>
<dbReference type="InterPro" id="IPR009000">
    <property type="entry name" value="Transl_B-barrel_sf"/>
</dbReference>
<accession>A0A2P1PMV8</accession>
<dbReference type="GO" id="GO:0005737">
    <property type="term" value="C:cytoplasm"/>
    <property type="evidence" value="ECO:0007669"/>
    <property type="project" value="UniProtKB-SubCell"/>
</dbReference>
<gene>
    <name evidence="5" type="primary">rimM</name>
    <name evidence="8" type="ORF">C7S18_02760</name>
</gene>
<keyword evidence="4 5" id="KW-0143">Chaperone</keyword>
<evidence type="ECO:0000259" key="6">
    <source>
        <dbReference type="Pfam" id="PF01782"/>
    </source>
</evidence>
<reference evidence="8 9" key="2">
    <citation type="submission" date="2018-03" db="EMBL/GenBank/DDBJ databases">
        <authorList>
            <person name="Keele B.F."/>
        </authorList>
    </citation>
    <scope>NUCLEOTIDE SEQUENCE [LARGE SCALE GENOMIC DNA]</scope>
    <source>
        <strain evidence="8 9">D13</strain>
    </source>
</reference>
<dbReference type="HAMAP" id="MF_00014">
    <property type="entry name" value="Ribosome_mat_RimM"/>
    <property type="match status" value="1"/>
</dbReference>
<comment type="domain">
    <text evidence="5">The PRC barrel domain binds ribosomal protein uS19.</text>
</comment>
<dbReference type="GO" id="GO:0043022">
    <property type="term" value="F:ribosome binding"/>
    <property type="evidence" value="ECO:0007669"/>
    <property type="project" value="InterPro"/>
</dbReference>
<comment type="subunit">
    <text evidence="5">Binds ribosomal protein uS19.</text>
</comment>
<dbReference type="InterPro" id="IPR011033">
    <property type="entry name" value="PRC_barrel-like_sf"/>
</dbReference>
<dbReference type="Gene3D" id="2.30.30.240">
    <property type="entry name" value="PRC-barrel domain"/>
    <property type="match status" value="1"/>
</dbReference>
<feature type="domain" description="Ribosome maturation factor RimM PRC barrel" evidence="7">
    <location>
        <begin position="100"/>
        <end position="165"/>
    </location>
</feature>
<dbReference type="PANTHER" id="PTHR33692:SF1">
    <property type="entry name" value="RIBOSOME MATURATION FACTOR RIMM"/>
    <property type="match status" value="1"/>
</dbReference>
<evidence type="ECO:0000256" key="5">
    <source>
        <dbReference type="HAMAP-Rule" id="MF_00014"/>
    </source>
</evidence>
<evidence type="ECO:0000313" key="8">
    <source>
        <dbReference type="EMBL" id="AVP96180.1"/>
    </source>
</evidence>
<evidence type="ECO:0000256" key="1">
    <source>
        <dbReference type="ARBA" id="ARBA00022490"/>
    </source>
</evidence>
<reference evidence="8 9" key="1">
    <citation type="submission" date="2018-03" db="EMBL/GenBank/DDBJ databases">
        <title>Ahniella affigens gen. nov., sp. nov., a gammaproteobacterium isolated from sandy soil near a stream.</title>
        <authorList>
            <person name="Ko Y."/>
            <person name="Kim J.-H."/>
        </authorList>
    </citation>
    <scope>NUCLEOTIDE SEQUENCE [LARGE SCALE GENOMIC DNA]</scope>
    <source>
        <strain evidence="8 9">D13</strain>
    </source>
</reference>
<proteinExistence type="inferred from homology"/>
<dbReference type="Proteomes" id="UP000241074">
    <property type="component" value="Chromosome"/>
</dbReference>
<dbReference type="Pfam" id="PF01782">
    <property type="entry name" value="RimM"/>
    <property type="match status" value="1"/>
</dbReference>
<dbReference type="Pfam" id="PF24986">
    <property type="entry name" value="PRC_RimM"/>
    <property type="match status" value="1"/>
</dbReference>
<dbReference type="PANTHER" id="PTHR33692">
    <property type="entry name" value="RIBOSOME MATURATION FACTOR RIMM"/>
    <property type="match status" value="1"/>
</dbReference>
<evidence type="ECO:0000256" key="2">
    <source>
        <dbReference type="ARBA" id="ARBA00022517"/>
    </source>
</evidence>
<evidence type="ECO:0000259" key="7">
    <source>
        <dbReference type="Pfam" id="PF24986"/>
    </source>
</evidence>
<name>A0A2P1PMV8_9GAMM</name>
<dbReference type="SUPFAM" id="SSF50346">
    <property type="entry name" value="PRC-barrel domain"/>
    <property type="match status" value="1"/>
</dbReference>
<dbReference type="GO" id="GO:0042274">
    <property type="term" value="P:ribosomal small subunit biogenesis"/>
    <property type="evidence" value="ECO:0007669"/>
    <property type="project" value="UniProtKB-UniRule"/>
</dbReference>